<dbReference type="PANTHER" id="PTHR14226">
    <property type="entry name" value="NEUROPATHY TARGET ESTERASE/SWISS CHEESE D.MELANOGASTER"/>
    <property type="match status" value="1"/>
</dbReference>
<keyword evidence="3 4" id="KW-0443">Lipid metabolism</keyword>
<evidence type="ECO:0000256" key="3">
    <source>
        <dbReference type="ARBA" id="ARBA00023098"/>
    </source>
</evidence>
<protein>
    <submittedName>
        <fullName evidence="7">Patatin-like phospholipase family protein</fullName>
    </submittedName>
</protein>
<comment type="caution">
    <text evidence="4">Lacks conserved residue(s) required for the propagation of feature annotation.</text>
</comment>
<feature type="chain" id="PRO_5047391803" evidence="5">
    <location>
        <begin position="20"/>
        <end position="346"/>
    </location>
</feature>
<dbReference type="PROSITE" id="PS51635">
    <property type="entry name" value="PNPLA"/>
    <property type="match status" value="1"/>
</dbReference>
<gene>
    <name evidence="7" type="ORF">QRO08_08360</name>
</gene>
<dbReference type="CDD" id="cd07205">
    <property type="entry name" value="Pat_PNPLA6_PNPLA7_NTE1_like"/>
    <property type="match status" value="1"/>
</dbReference>
<evidence type="ECO:0000313" key="7">
    <source>
        <dbReference type="EMBL" id="WIY50564.1"/>
    </source>
</evidence>
<evidence type="ECO:0000313" key="8">
    <source>
        <dbReference type="Proteomes" id="UP001242732"/>
    </source>
</evidence>
<keyword evidence="5" id="KW-0732">Signal</keyword>
<dbReference type="PROSITE" id="PS51257">
    <property type="entry name" value="PROKAR_LIPOPROTEIN"/>
    <property type="match status" value="1"/>
</dbReference>
<dbReference type="Pfam" id="PF01734">
    <property type="entry name" value="Patatin"/>
    <property type="match status" value="1"/>
</dbReference>
<dbReference type="GeneID" id="79791907"/>
<feature type="active site" description="Proton acceptor" evidence="4">
    <location>
        <position position="194"/>
    </location>
</feature>
<evidence type="ECO:0000256" key="2">
    <source>
        <dbReference type="ARBA" id="ARBA00022963"/>
    </source>
</evidence>
<dbReference type="Gene3D" id="3.40.1090.10">
    <property type="entry name" value="Cytosolic phospholipase A2 catalytic domain"/>
    <property type="match status" value="2"/>
</dbReference>
<name>A0ABY9AUM0_PARCI</name>
<sequence>MRSNALLRPLVLLSAAALAACGSAPPAAPSAAPAQAAAAPSPAPIKVGIALGGGAAKGFAHIGVIKMLEANGLAPAVVAGTSAGSVVGALYASGMNAFELQEKAVALDEAKIRDLQLSSGGLVLGQKLEDYVNAQVRNRPIEQLAKPFAAVATRLEDGERTVFTRGNTGQAVRASSSIPGVFQPVAAGKYHFVDGGVVSPVPVDAARQLGADIVVAVDISNKARGQAPADMLGTLGQSIAIMGQKLGQAELARADVVVRPQVLDIGAADFTQRAGAILEGEKAALAAMPQIRERVAQLQAARAEATRLAQQKAAEAQHQACLEQRSRLQKLAGLAGLDGSCPAAAP</sequence>
<accession>A0ABY9AUM0</accession>
<keyword evidence="8" id="KW-1185">Reference proteome</keyword>
<feature type="active site" description="Nucleophile" evidence="4">
    <location>
        <position position="82"/>
    </location>
</feature>
<dbReference type="RefSeq" id="WP_011795208.1">
    <property type="nucleotide sequence ID" value="NZ_CP023687.1"/>
</dbReference>
<evidence type="ECO:0000256" key="4">
    <source>
        <dbReference type="PROSITE-ProRule" id="PRU01161"/>
    </source>
</evidence>
<evidence type="ECO:0000256" key="1">
    <source>
        <dbReference type="ARBA" id="ARBA00022801"/>
    </source>
</evidence>
<feature type="signal peptide" evidence="5">
    <location>
        <begin position="1"/>
        <end position="19"/>
    </location>
</feature>
<dbReference type="SUPFAM" id="SSF52151">
    <property type="entry name" value="FabD/lysophospholipase-like"/>
    <property type="match status" value="1"/>
</dbReference>
<feature type="short sequence motif" description="DGA/G" evidence="4">
    <location>
        <begin position="194"/>
        <end position="196"/>
    </location>
</feature>
<keyword evidence="2 4" id="KW-0442">Lipid degradation</keyword>
<feature type="short sequence motif" description="GXSXG" evidence="4">
    <location>
        <begin position="80"/>
        <end position="84"/>
    </location>
</feature>
<evidence type="ECO:0000259" key="6">
    <source>
        <dbReference type="PROSITE" id="PS51635"/>
    </source>
</evidence>
<evidence type="ECO:0000256" key="5">
    <source>
        <dbReference type="SAM" id="SignalP"/>
    </source>
</evidence>
<dbReference type="PANTHER" id="PTHR14226:SF76">
    <property type="entry name" value="NTE FAMILY PROTEIN RSSA"/>
    <property type="match status" value="1"/>
</dbReference>
<organism evidence="7 8">
    <name type="scientific">Paracidovorax citrulli</name>
    <name type="common">Acidovorax citrulli</name>
    <dbReference type="NCBI Taxonomy" id="80869"/>
    <lineage>
        <taxon>Bacteria</taxon>
        <taxon>Pseudomonadati</taxon>
        <taxon>Pseudomonadota</taxon>
        <taxon>Betaproteobacteria</taxon>
        <taxon>Burkholderiales</taxon>
        <taxon>Comamonadaceae</taxon>
        <taxon>Paracidovorax</taxon>
    </lineage>
</organism>
<reference evidence="7 8" key="1">
    <citation type="submission" date="2023-06" db="EMBL/GenBank/DDBJ databases">
        <authorList>
            <person name="Ham H."/>
            <person name="Park D.S."/>
        </authorList>
    </citation>
    <scope>NUCLEOTIDE SEQUENCE [LARGE SCALE GENOMIC DNA]</scope>
    <source>
        <strain evidence="7 8">KACC 17005</strain>
    </source>
</reference>
<dbReference type="InterPro" id="IPR050301">
    <property type="entry name" value="NTE"/>
</dbReference>
<dbReference type="InterPro" id="IPR002641">
    <property type="entry name" value="PNPLA_dom"/>
</dbReference>
<dbReference type="InterPro" id="IPR016035">
    <property type="entry name" value="Acyl_Trfase/lysoPLipase"/>
</dbReference>
<keyword evidence="1 4" id="KW-0378">Hydrolase</keyword>
<proteinExistence type="predicted"/>
<dbReference type="Proteomes" id="UP001242732">
    <property type="component" value="Chromosome"/>
</dbReference>
<feature type="domain" description="PNPLA" evidence="6">
    <location>
        <begin position="49"/>
        <end position="207"/>
    </location>
</feature>
<dbReference type="EMBL" id="CP127363">
    <property type="protein sequence ID" value="WIY50564.1"/>
    <property type="molecule type" value="Genomic_DNA"/>
</dbReference>